<evidence type="ECO:0000313" key="11">
    <source>
        <dbReference type="Proteomes" id="UP000503336"/>
    </source>
</evidence>
<dbReference type="PRINTS" id="PR00753">
    <property type="entry name" value="ACCSYNTHASE"/>
</dbReference>
<evidence type="ECO:0000256" key="7">
    <source>
        <dbReference type="ARBA" id="ARBA00049185"/>
    </source>
</evidence>
<dbReference type="FunFam" id="3.40.640.10:FF:000033">
    <property type="entry name" value="Aspartate aminotransferase"/>
    <property type="match status" value="1"/>
</dbReference>
<dbReference type="PROSITE" id="PS00105">
    <property type="entry name" value="AA_TRANSFER_CLASS_1"/>
    <property type="match status" value="1"/>
</dbReference>
<evidence type="ECO:0000256" key="8">
    <source>
        <dbReference type="RuleBase" id="RU000481"/>
    </source>
</evidence>
<evidence type="ECO:0000256" key="2">
    <source>
        <dbReference type="ARBA" id="ARBA00007441"/>
    </source>
</evidence>
<evidence type="ECO:0000256" key="6">
    <source>
        <dbReference type="ARBA" id="ARBA00022898"/>
    </source>
</evidence>
<evidence type="ECO:0000256" key="1">
    <source>
        <dbReference type="ARBA" id="ARBA00001933"/>
    </source>
</evidence>
<keyword evidence="11" id="KW-1185">Reference proteome</keyword>
<dbReference type="InterPro" id="IPR015421">
    <property type="entry name" value="PyrdxlP-dep_Trfase_major"/>
</dbReference>
<dbReference type="Gene3D" id="3.90.1150.10">
    <property type="entry name" value="Aspartate Aminotransferase, domain 1"/>
    <property type="match status" value="1"/>
</dbReference>
<dbReference type="EMBL" id="CP049056">
    <property type="protein sequence ID" value="QIE55090.1"/>
    <property type="molecule type" value="Genomic_DNA"/>
</dbReference>
<dbReference type="AlphaFoldDB" id="A0A7L5BT75"/>
<dbReference type="Proteomes" id="UP000503336">
    <property type="component" value="Chromosome"/>
</dbReference>
<comment type="catalytic activity">
    <reaction evidence="7">
        <text>L-aspartate + 2-oxoglutarate = oxaloacetate + L-glutamate</text>
        <dbReference type="Rhea" id="RHEA:21824"/>
        <dbReference type="ChEBI" id="CHEBI:16452"/>
        <dbReference type="ChEBI" id="CHEBI:16810"/>
        <dbReference type="ChEBI" id="CHEBI:29985"/>
        <dbReference type="ChEBI" id="CHEBI:29991"/>
        <dbReference type="EC" id="2.6.1.1"/>
    </reaction>
</comment>
<evidence type="ECO:0000313" key="10">
    <source>
        <dbReference type="EMBL" id="QIE55090.1"/>
    </source>
</evidence>
<evidence type="ECO:0000256" key="3">
    <source>
        <dbReference type="ARBA" id="ARBA00011738"/>
    </source>
</evidence>
<organism evidence="10 11">
    <name type="scientific">Pikeienuella piscinae</name>
    <dbReference type="NCBI Taxonomy" id="2748098"/>
    <lineage>
        <taxon>Bacteria</taxon>
        <taxon>Pseudomonadati</taxon>
        <taxon>Pseudomonadota</taxon>
        <taxon>Alphaproteobacteria</taxon>
        <taxon>Rhodobacterales</taxon>
        <taxon>Paracoccaceae</taxon>
        <taxon>Pikeienuella</taxon>
    </lineage>
</organism>
<dbReference type="RefSeq" id="WP_165096410.1">
    <property type="nucleotide sequence ID" value="NZ_CP049056.1"/>
</dbReference>
<sequence length="400" mass="43991">MPQFAARLNTIVTAEASQLLSEVKEMQRNGRDIAMLCVGEPDFDTHPRTGDAAKAAIDAGATKYAPLAGVHELRQAICDKLRRDNGLNFTVENVIACTGGKQVIYNAFMATLDPGDEVIVPAPYWAGYPDVIRICGAAPVFAETRDVDDFILRADTLECAISDRTKWLILNSPSNPTGAMHDRSDLEALADVLRRHPDIWILCDDIYEHIRFDDAPFVTLAQVAPDLKDRVLIANGCSKSYAMTGWRLGFGAGTSELIDRMITIQSQVTLAPSTISQWAAVRALEENLSIQGEQLATLLRRRDLAVSMLNQTAGLNCNRPKGAFYIYVNCARIIGRSTPDGRVIETDREFCRYLLDAADVAVMPGAAYGLSPYFRLSYAIDTEELERALARIQTACAALR</sequence>
<dbReference type="PANTHER" id="PTHR46383">
    <property type="entry name" value="ASPARTATE AMINOTRANSFERASE"/>
    <property type="match status" value="1"/>
</dbReference>
<evidence type="ECO:0000256" key="5">
    <source>
        <dbReference type="ARBA" id="ARBA00022679"/>
    </source>
</evidence>
<accession>A0A7L5BT75</accession>
<dbReference type="Pfam" id="PF00155">
    <property type="entry name" value="Aminotran_1_2"/>
    <property type="match status" value="1"/>
</dbReference>
<name>A0A7L5BT75_9RHOB</name>
<feature type="domain" description="Aminotransferase class I/classII large" evidence="9">
    <location>
        <begin position="33"/>
        <end position="392"/>
    </location>
</feature>
<comment type="cofactor">
    <cofactor evidence="1 8">
        <name>pyridoxal 5'-phosphate</name>
        <dbReference type="ChEBI" id="CHEBI:597326"/>
    </cofactor>
</comment>
<dbReference type="GO" id="GO:0006520">
    <property type="term" value="P:amino acid metabolic process"/>
    <property type="evidence" value="ECO:0007669"/>
    <property type="project" value="InterPro"/>
</dbReference>
<dbReference type="InterPro" id="IPR004839">
    <property type="entry name" value="Aminotransferase_I/II_large"/>
</dbReference>
<reference evidence="10 11" key="1">
    <citation type="submission" date="2020-02" db="EMBL/GenBank/DDBJ databases">
        <title>complete genome sequence of Rhodobacteraceae bacterium.</title>
        <authorList>
            <person name="Park J."/>
            <person name="Kim Y.-S."/>
            <person name="Kim K.-H."/>
        </authorList>
    </citation>
    <scope>NUCLEOTIDE SEQUENCE [LARGE SCALE GENOMIC DNA]</scope>
    <source>
        <strain evidence="10 11">RR4-56</strain>
    </source>
</reference>
<keyword evidence="6" id="KW-0663">Pyridoxal phosphate</keyword>
<comment type="subunit">
    <text evidence="3">Homodimer.</text>
</comment>
<evidence type="ECO:0000259" key="9">
    <source>
        <dbReference type="Pfam" id="PF00155"/>
    </source>
</evidence>
<dbReference type="InterPro" id="IPR004838">
    <property type="entry name" value="NHTrfase_class1_PyrdxlP-BS"/>
</dbReference>
<gene>
    <name evidence="10" type="ORF">G5B40_06245</name>
</gene>
<dbReference type="SUPFAM" id="SSF53383">
    <property type="entry name" value="PLP-dependent transferases"/>
    <property type="match status" value="1"/>
</dbReference>
<proteinExistence type="inferred from homology"/>
<dbReference type="GO" id="GO:0004069">
    <property type="term" value="F:L-aspartate:2-oxoglutarate aminotransferase activity"/>
    <property type="evidence" value="ECO:0007669"/>
    <property type="project" value="UniProtKB-EC"/>
</dbReference>
<dbReference type="InterPro" id="IPR015424">
    <property type="entry name" value="PyrdxlP-dep_Trfase"/>
</dbReference>
<comment type="similarity">
    <text evidence="2 8">Belongs to the class-I pyridoxal-phosphate-dependent aminotransferase family.</text>
</comment>
<dbReference type="CDD" id="cd00609">
    <property type="entry name" value="AAT_like"/>
    <property type="match status" value="1"/>
</dbReference>
<dbReference type="InterPro" id="IPR050596">
    <property type="entry name" value="AspAT/PAT-like"/>
</dbReference>
<dbReference type="EC" id="2.6.1.-" evidence="8"/>
<protein>
    <recommendedName>
        <fullName evidence="8">Aminotransferase</fullName>
        <ecNumber evidence="8">2.6.1.-</ecNumber>
    </recommendedName>
</protein>
<dbReference type="GO" id="GO:0030170">
    <property type="term" value="F:pyridoxal phosphate binding"/>
    <property type="evidence" value="ECO:0007669"/>
    <property type="project" value="InterPro"/>
</dbReference>
<dbReference type="KEGG" id="hdh:G5B40_06245"/>
<dbReference type="Gene3D" id="3.40.640.10">
    <property type="entry name" value="Type I PLP-dependent aspartate aminotransferase-like (Major domain)"/>
    <property type="match status" value="1"/>
</dbReference>
<evidence type="ECO:0000256" key="4">
    <source>
        <dbReference type="ARBA" id="ARBA00022576"/>
    </source>
</evidence>
<dbReference type="PANTHER" id="PTHR46383:SF1">
    <property type="entry name" value="ASPARTATE AMINOTRANSFERASE"/>
    <property type="match status" value="1"/>
</dbReference>
<keyword evidence="5 8" id="KW-0808">Transferase</keyword>
<dbReference type="InterPro" id="IPR015422">
    <property type="entry name" value="PyrdxlP-dep_Trfase_small"/>
</dbReference>
<keyword evidence="4 8" id="KW-0032">Aminotransferase</keyword>